<protein>
    <submittedName>
        <fullName evidence="2">Toxin</fullName>
    </submittedName>
</protein>
<evidence type="ECO:0000256" key="1">
    <source>
        <dbReference type="ARBA" id="ARBA00023026"/>
    </source>
</evidence>
<keyword evidence="1" id="KW-0843">Virulence</keyword>
<dbReference type="EMBL" id="MOBL01000020">
    <property type="protein sequence ID" value="RON30893.1"/>
    <property type="molecule type" value="Genomic_DNA"/>
</dbReference>
<name>A0A423IZN7_9PSED</name>
<dbReference type="AlphaFoldDB" id="A0A423IZN7"/>
<sequence>MDVSNDSLLDKLVDFPASEEGTKTDFKTAMQAMKIESVFDIAHMPQEQFARDLARHSDANGQQAYDNAVSYARQISRLYLEHQVSSGDAKRRIRRNADFESKSVPATYQTLFNENWEHFCHEGDIASIDSPVAYLRALYLFAGQLENSSRHPEKIPLDKRRPDLKELMLDHQSAFVSRPMLNIVNNTLSTHIQNHLNNTTNSKSVHEVLASEYYPFSLPYDLHHQQCLLGLGTDKPGLGELNYRVSLKLPFSHNAGVDHDFLKSRVDAQRHLSGLSPEQQKLLIMKFDIDANVDTLKKAYGTENIERLGELEFFKERTGLTTEQVQQVLAQGKYSPRASANSPSSTHANYGASYINGLISGEKSKGVLRIAITENKAKEIINRSKPRLHRLQQMIRLQRWTGVPFAELDTLLVNALRSEGGSSAALNINTLRTLGVYRYLNQRYGILPEEFASFLHDMPTSACGDRTPLFDQVFNRTGLLDSPLQKKQTTALVTTDLETFGYLSAGLGLSFTQDSLLLLAQQTAQYASLKHDLSTVSSLYRQARIARMFGLSPADSTRLARLLGGDKFSELLVTGALSDPNAPTTDILDVLMTMDWAVDWLGQSNRDMAQLCQLLGSHNVDLPLEQNLQNRLDALRTPASTSAEQQLRLMESLLHDIADLSAEYLPSVMKMAGTSVKSVYEDINARPQAIMPASLTKILRAAKACRELHLSSSTLEILLNNPRFLASNNSGTLTLQTLYLLERFSLCARRQAQSEDTLLHYLRLTNEDDEADKTTSTPSKKDVNGLLAHLLNWTTDEVSCLTAQLPSKRAGSMEEVDWVMRCQSCCESTGLSANILLKATDLTTDSNTSDWKDVGEAVVAACH</sequence>
<dbReference type="RefSeq" id="WP_123498839.1">
    <property type="nucleotide sequence ID" value="NZ_JBNDKA010000001.1"/>
</dbReference>
<proteinExistence type="predicted"/>
<evidence type="ECO:0000313" key="3">
    <source>
        <dbReference type="Proteomes" id="UP000283260"/>
    </source>
</evidence>
<gene>
    <name evidence="2" type="ORF">BK661_18155</name>
</gene>
<evidence type="ECO:0000313" key="2">
    <source>
        <dbReference type="EMBL" id="RON30893.1"/>
    </source>
</evidence>
<comment type="caution">
    <text evidence="2">The sequence shown here is derived from an EMBL/GenBank/DDBJ whole genome shotgun (WGS) entry which is preliminary data.</text>
</comment>
<dbReference type="Proteomes" id="UP000283260">
    <property type="component" value="Unassembled WGS sequence"/>
</dbReference>
<reference evidence="2 3" key="1">
    <citation type="submission" date="2016-10" db="EMBL/GenBank/DDBJ databases">
        <title>Comparative genome analysis of multiple Pseudomonas spp. focuses on biocontrol and plant growth promoting traits.</title>
        <authorList>
            <person name="Tao X.-Y."/>
            <person name="Taylor C.G."/>
        </authorList>
    </citation>
    <scope>NUCLEOTIDE SEQUENCE [LARGE SCALE GENOMIC DNA]</scope>
    <source>
        <strain evidence="2 3">94G2</strain>
    </source>
</reference>
<dbReference type="Pfam" id="PF03538">
    <property type="entry name" value="VRP1"/>
    <property type="match status" value="1"/>
</dbReference>
<dbReference type="InterPro" id="IPR018003">
    <property type="entry name" value="Insecticidal_toxin/plasmid_vir"/>
</dbReference>
<accession>A0A423IZN7</accession>
<organism evidence="2 3">
    <name type="scientific">Pseudomonas frederiksbergensis</name>
    <dbReference type="NCBI Taxonomy" id="104087"/>
    <lineage>
        <taxon>Bacteria</taxon>
        <taxon>Pseudomonadati</taxon>
        <taxon>Pseudomonadota</taxon>
        <taxon>Gammaproteobacteria</taxon>
        <taxon>Pseudomonadales</taxon>
        <taxon>Pseudomonadaceae</taxon>
        <taxon>Pseudomonas</taxon>
    </lineage>
</organism>